<organism evidence="1">
    <name type="scientific">Arundo donax</name>
    <name type="common">Giant reed</name>
    <name type="synonym">Donax arundinaceus</name>
    <dbReference type="NCBI Taxonomy" id="35708"/>
    <lineage>
        <taxon>Eukaryota</taxon>
        <taxon>Viridiplantae</taxon>
        <taxon>Streptophyta</taxon>
        <taxon>Embryophyta</taxon>
        <taxon>Tracheophyta</taxon>
        <taxon>Spermatophyta</taxon>
        <taxon>Magnoliopsida</taxon>
        <taxon>Liliopsida</taxon>
        <taxon>Poales</taxon>
        <taxon>Poaceae</taxon>
        <taxon>PACMAD clade</taxon>
        <taxon>Arundinoideae</taxon>
        <taxon>Arundineae</taxon>
        <taxon>Arundo</taxon>
    </lineage>
</organism>
<reference evidence="1" key="1">
    <citation type="submission" date="2014-09" db="EMBL/GenBank/DDBJ databases">
        <authorList>
            <person name="Magalhaes I.L.F."/>
            <person name="Oliveira U."/>
            <person name="Santos F.R."/>
            <person name="Vidigal T.H.D.A."/>
            <person name="Brescovit A.D."/>
            <person name="Santos A.J."/>
        </authorList>
    </citation>
    <scope>NUCLEOTIDE SEQUENCE</scope>
    <source>
        <tissue evidence="1">Shoot tissue taken approximately 20 cm above the soil surface</tissue>
    </source>
</reference>
<name>A0A0A9EYY0_ARUDO</name>
<reference evidence="1" key="2">
    <citation type="journal article" date="2015" name="Data Brief">
        <title>Shoot transcriptome of the giant reed, Arundo donax.</title>
        <authorList>
            <person name="Barrero R.A."/>
            <person name="Guerrero F.D."/>
            <person name="Moolhuijzen P."/>
            <person name="Goolsby J.A."/>
            <person name="Tidwell J."/>
            <person name="Bellgard S.E."/>
            <person name="Bellgard M.I."/>
        </authorList>
    </citation>
    <scope>NUCLEOTIDE SEQUENCE</scope>
    <source>
        <tissue evidence="1">Shoot tissue taken approximately 20 cm above the soil surface</tissue>
    </source>
</reference>
<dbReference type="EMBL" id="GBRH01196658">
    <property type="protein sequence ID" value="JAE01238.1"/>
    <property type="molecule type" value="Transcribed_RNA"/>
</dbReference>
<protein>
    <submittedName>
        <fullName evidence="1">Uncharacterized protein</fullName>
    </submittedName>
</protein>
<evidence type="ECO:0000313" key="1">
    <source>
        <dbReference type="EMBL" id="JAE01238.1"/>
    </source>
</evidence>
<dbReference type="AlphaFoldDB" id="A0A0A9EYY0"/>
<accession>A0A0A9EYY0</accession>
<proteinExistence type="predicted"/>
<sequence>MNLSTKFGMSTDDCMYYKHTSLLEFLETAHHALFKIFYSSVELSCLCT</sequence>